<dbReference type="AlphaFoldDB" id="A0A4Q9PVQ0"/>
<organism evidence="1 2">
    <name type="scientific">Dichomitus squalens</name>
    <dbReference type="NCBI Taxonomy" id="114155"/>
    <lineage>
        <taxon>Eukaryota</taxon>
        <taxon>Fungi</taxon>
        <taxon>Dikarya</taxon>
        <taxon>Basidiomycota</taxon>
        <taxon>Agaricomycotina</taxon>
        <taxon>Agaricomycetes</taxon>
        <taxon>Polyporales</taxon>
        <taxon>Polyporaceae</taxon>
        <taxon>Dichomitus</taxon>
    </lineage>
</organism>
<gene>
    <name evidence="1" type="ORF">BD310DRAFT_819252</name>
</gene>
<reference evidence="1 2" key="1">
    <citation type="submission" date="2019-01" db="EMBL/GenBank/DDBJ databases">
        <title>Draft genome sequences of three monokaryotic isolates of the white-rot basidiomycete fungus Dichomitus squalens.</title>
        <authorList>
            <consortium name="DOE Joint Genome Institute"/>
            <person name="Lopez S.C."/>
            <person name="Andreopoulos B."/>
            <person name="Pangilinan J."/>
            <person name="Lipzen A."/>
            <person name="Riley R."/>
            <person name="Ahrendt S."/>
            <person name="Ng V."/>
            <person name="Barry K."/>
            <person name="Daum C."/>
            <person name="Grigoriev I.V."/>
            <person name="Hilden K.S."/>
            <person name="Makela M.R."/>
            <person name="de Vries R.P."/>
        </authorList>
    </citation>
    <scope>NUCLEOTIDE SEQUENCE [LARGE SCALE GENOMIC DNA]</scope>
    <source>
        <strain evidence="1 2">CBS 464.89</strain>
    </source>
</reference>
<name>A0A4Q9PVQ0_9APHY</name>
<protein>
    <submittedName>
        <fullName evidence="1">Uncharacterized protein</fullName>
    </submittedName>
</protein>
<evidence type="ECO:0000313" key="2">
    <source>
        <dbReference type="Proteomes" id="UP000292082"/>
    </source>
</evidence>
<accession>A0A4Q9PVQ0</accession>
<dbReference type="Proteomes" id="UP000292082">
    <property type="component" value="Unassembled WGS sequence"/>
</dbReference>
<dbReference type="PROSITE" id="PS51257">
    <property type="entry name" value="PROKAR_LIPOPROTEIN"/>
    <property type="match status" value="1"/>
</dbReference>
<sequence length="62" mass="6498">MSTPKSALDAALLTINGGTLVFLQLGTFGCIALLVCALCSSLVSKAQDIHRRHTLDLQNQGA</sequence>
<proteinExistence type="predicted"/>
<dbReference type="EMBL" id="ML145123">
    <property type="protein sequence ID" value="TBU58585.1"/>
    <property type="molecule type" value="Genomic_DNA"/>
</dbReference>
<evidence type="ECO:0000313" key="1">
    <source>
        <dbReference type="EMBL" id="TBU58585.1"/>
    </source>
</evidence>
<keyword evidence="2" id="KW-1185">Reference proteome</keyword>